<evidence type="ECO:0000313" key="1">
    <source>
        <dbReference type="EMBL" id="KAF8406931.1"/>
    </source>
</evidence>
<dbReference type="Proteomes" id="UP000655225">
    <property type="component" value="Unassembled WGS sequence"/>
</dbReference>
<sequence length="131" mass="15274">MKHINRKDMWDVYTHSRQIRSPRFWQEAREAAYEDLASDAHGIKETAISEIAKMSMRLSRIKLESFAVDLLVWFNKFGEREPLSMDFVLVVVLEKWAINSIWFIKGVGLLKDDHDSLIANGYRSLGQSLCR</sequence>
<proteinExistence type="predicted"/>
<comment type="caution">
    <text evidence="1">The sequence shown here is derived from an EMBL/GenBank/DDBJ whole genome shotgun (WGS) entry which is preliminary data.</text>
</comment>
<accession>A0A834ZHD6</accession>
<dbReference type="OrthoDB" id="2020737at2759"/>
<organism evidence="1 2">
    <name type="scientific">Tetracentron sinense</name>
    <name type="common">Spur-leaf</name>
    <dbReference type="NCBI Taxonomy" id="13715"/>
    <lineage>
        <taxon>Eukaryota</taxon>
        <taxon>Viridiplantae</taxon>
        <taxon>Streptophyta</taxon>
        <taxon>Embryophyta</taxon>
        <taxon>Tracheophyta</taxon>
        <taxon>Spermatophyta</taxon>
        <taxon>Magnoliopsida</taxon>
        <taxon>Trochodendrales</taxon>
        <taxon>Trochodendraceae</taxon>
        <taxon>Tetracentron</taxon>
    </lineage>
</organism>
<dbReference type="EMBL" id="JABCRI010000004">
    <property type="protein sequence ID" value="KAF8406931.1"/>
    <property type="molecule type" value="Genomic_DNA"/>
</dbReference>
<protein>
    <submittedName>
        <fullName evidence="1">Uncharacterized protein</fullName>
    </submittedName>
</protein>
<evidence type="ECO:0000313" key="2">
    <source>
        <dbReference type="Proteomes" id="UP000655225"/>
    </source>
</evidence>
<dbReference type="PANTHER" id="PTHR34358:SF2">
    <property type="entry name" value="OS03G0411600 PROTEIN"/>
    <property type="match status" value="1"/>
</dbReference>
<name>A0A834ZHD6_TETSI</name>
<dbReference type="PANTHER" id="PTHR34358">
    <property type="entry name" value="OS03G0411600 PROTEIN"/>
    <property type="match status" value="1"/>
</dbReference>
<dbReference type="Pfam" id="PF06708">
    <property type="entry name" value="DUF1195"/>
    <property type="match status" value="1"/>
</dbReference>
<reference evidence="1 2" key="1">
    <citation type="submission" date="2020-04" db="EMBL/GenBank/DDBJ databases">
        <title>Plant Genome Project.</title>
        <authorList>
            <person name="Zhang R.-G."/>
        </authorList>
    </citation>
    <scope>NUCLEOTIDE SEQUENCE [LARGE SCALE GENOMIC DNA]</scope>
    <source>
        <strain evidence="1">YNK0</strain>
        <tissue evidence="1">Leaf</tissue>
    </source>
</reference>
<gene>
    <name evidence="1" type="ORF">HHK36_006052</name>
</gene>
<dbReference type="AlphaFoldDB" id="A0A834ZHD6"/>
<keyword evidence="2" id="KW-1185">Reference proteome</keyword>
<dbReference type="InterPro" id="IPR010608">
    <property type="entry name" value="DUF1195"/>
</dbReference>